<evidence type="ECO:0008006" key="4">
    <source>
        <dbReference type="Google" id="ProtNLM"/>
    </source>
</evidence>
<organism evidence="2 3">
    <name type="scientific">Spirosoma utsteinense</name>
    <dbReference type="NCBI Taxonomy" id="2585773"/>
    <lineage>
        <taxon>Bacteria</taxon>
        <taxon>Pseudomonadati</taxon>
        <taxon>Bacteroidota</taxon>
        <taxon>Cytophagia</taxon>
        <taxon>Cytophagales</taxon>
        <taxon>Cytophagaceae</taxon>
        <taxon>Spirosoma</taxon>
    </lineage>
</organism>
<reference evidence="2 3" key="1">
    <citation type="submission" date="2019-06" db="EMBL/GenBank/DDBJ databases">
        <title>Spirosoma utsteinense sp. nov. isolated from Antarctic ice-free soils.</title>
        <authorList>
            <person name="Tahon G."/>
        </authorList>
    </citation>
    <scope>NUCLEOTIDE SEQUENCE [LARGE SCALE GENOMIC DNA]</scope>
    <source>
        <strain evidence="2 3">LMG 31447</strain>
    </source>
</reference>
<sequence>MKNRIIGIGLLIAGAATTGQAQDTTKRSVTGFRFGTESGLLTNNSLTAIQQKLQQTNIDAKAVGDKFSNVTFSFVRDWPKHTAETRFLFMGTTSNGPAVSPAIRRARLSGFGVGFSGTYKLINTRRFIVGPMFGYDMMWYRLALLPVDRDNLLLATIANNPAAYNPVTFRQGLYLNLHAAAAGEYRLYWLKRYYDELRVGARVGYQLPSFGQGQWRFNDGTIGDLPRFQPKMLYYQVGVSFFPKKRPRT</sequence>
<comment type="caution">
    <text evidence="2">The sequence shown here is derived from an EMBL/GenBank/DDBJ whole genome shotgun (WGS) entry which is preliminary data.</text>
</comment>
<evidence type="ECO:0000313" key="3">
    <source>
        <dbReference type="Proteomes" id="UP000700732"/>
    </source>
</evidence>
<name>A0ABR6W523_9BACT</name>
<keyword evidence="3" id="KW-1185">Reference proteome</keyword>
<gene>
    <name evidence="2" type="ORF">FH603_2146</name>
</gene>
<evidence type="ECO:0000313" key="2">
    <source>
        <dbReference type="EMBL" id="MBC3791640.1"/>
    </source>
</evidence>
<feature type="chain" id="PRO_5045596428" description="Outer membrane protein beta-barrel domain-containing protein" evidence="1">
    <location>
        <begin position="22"/>
        <end position="249"/>
    </location>
</feature>
<protein>
    <recommendedName>
        <fullName evidence="4">Outer membrane protein beta-barrel domain-containing protein</fullName>
    </recommendedName>
</protein>
<dbReference type="EMBL" id="VFIA01000010">
    <property type="protein sequence ID" value="MBC3791640.1"/>
    <property type="molecule type" value="Genomic_DNA"/>
</dbReference>
<accession>A0ABR6W523</accession>
<keyword evidence="1" id="KW-0732">Signal</keyword>
<feature type="signal peptide" evidence="1">
    <location>
        <begin position="1"/>
        <end position="21"/>
    </location>
</feature>
<proteinExistence type="predicted"/>
<evidence type="ECO:0000256" key="1">
    <source>
        <dbReference type="SAM" id="SignalP"/>
    </source>
</evidence>
<dbReference type="Proteomes" id="UP000700732">
    <property type="component" value="Unassembled WGS sequence"/>
</dbReference>
<dbReference type="RefSeq" id="WP_186737429.1">
    <property type="nucleotide sequence ID" value="NZ_VFIA01000010.1"/>
</dbReference>